<sequence>MHRSDYNLPTSRDDDDPSRQRQPLQHPPPLSTWIIQPPTQRYTPPRIYDYEPHQGHEMESLHVNLQMDNTECLSRLKIAFGSCVMPTQTYIDPTSNIIQLACTIPSWSLTQSGDKSITLYVIVAADQPHNILDAWSVGYFTYLSRKRSSAELSFDYNMMMKRTRPSTGVSSTSEGQDTQAQQASASTYMLPTQQDYDYNYYGLAQQYMPSSSNTSNPSTTNPANSSSIPSIRSRQYYEESTSPSQLMFPYRSSTSTDSFDYGAGDPMGLSSGTMGQMAAPGVLPHGLGDPSSAGFGATSTSLQQPTLLATTPSNPLQQQRHPSLSTPAGLEIAPLPSSSPHHHPQELAPAAPTTSPTTGAMPPAGANPFANLLSHADLVIEGNMESMMQDWTEQEHLDQRRLVRFWRRQHDHEIICNCQAIPPTNRVNTPQEIIVSCIYWQDKHDYFITSVDIIYLLEALIGVRFTTEEKNRVRRNLEGFRPLTVSKMKPDSGDFFKVIMAFNHPKPRNIEKDLKVFAWSSLPTALKKIISKYSASYSSTASVTLDSYTS</sequence>
<evidence type="ECO:0000256" key="1">
    <source>
        <dbReference type="SAM" id="MobiDB-lite"/>
    </source>
</evidence>
<feature type="compositionally biased region" description="Low complexity" evidence="1">
    <location>
        <begin position="209"/>
        <end position="234"/>
    </location>
</feature>
<feature type="region of interest" description="Disordered" evidence="1">
    <location>
        <begin position="163"/>
        <end position="188"/>
    </location>
</feature>
<gene>
    <name evidence="3" type="primary">ABSGL_13188.1 scaffold 13659</name>
</gene>
<evidence type="ECO:0000313" key="3">
    <source>
        <dbReference type="EMBL" id="SAM07545.1"/>
    </source>
</evidence>
<dbReference type="Proteomes" id="UP000078561">
    <property type="component" value="Unassembled WGS sequence"/>
</dbReference>
<feature type="compositionally biased region" description="Polar residues" evidence="1">
    <location>
        <begin position="238"/>
        <end position="251"/>
    </location>
</feature>
<protein>
    <recommendedName>
        <fullName evidence="2">DUF7082 domain-containing protein</fullName>
    </recommendedName>
</protein>
<dbReference type="Pfam" id="PF23305">
    <property type="entry name" value="DUF7082"/>
    <property type="match status" value="1"/>
</dbReference>
<feature type="region of interest" description="Disordered" evidence="1">
    <location>
        <begin position="271"/>
        <end position="363"/>
    </location>
</feature>
<dbReference type="InParanoid" id="A0A168RY11"/>
<proteinExistence type="predicted"/>
<dbReference type="OMA" id="MSHNTTI"/>
<dbReference type="OrthoDB" id="1751210at2759"/>
<reference evidence="3" key="1">
    <citation type="submission" date="2016-04" db="EMBL/GenBank/DDBJ databases">
        <authorList>
            <person name="Evans L.H."/>
            <person name="Alamgir A."/>
            <person name="Owens N."/>
            <person name="Weber N.D."/>
            <person name="Virtaneva K."/>
            <person name="Barbian K."/>
            <person name="Babar A."/>
            <person name="Rosenke K."/>
        </authorList>
    </citation>
    <scope>NUCLEOTIDE SEQUENCE [LARGE SCALE GENOMIC DNA]</scope>
    <source>
        <strain evidence="3">CBS 101.48</strain>
    </source>
</reference>
<keyword evidence="4" id="KW-1185">Reference proteome</keyword>
<dbReference type="AlphaFoldDB" id="A0A168RY11"/>
<feature type="compositionally biased region" description="Low complexity" evidence="1">
    <location>
        <begin position="178"/>
        <end position="187"/>
    </location>
</feature>
<organism evidence="3">
    <name type="scientific">Absidia glauca</name>
    <name type="common">Pin mould</name>
    <dbReference type="NCBI Taxonomy" id="4829"/>
    <lineage>
        <taxon>Eukaryota</taxon>
        <taxon>Fungi</taxon>
        <taxon>Fungi incertae sedis</taxon>
        <taxon>Mucoromycota</taxon>
        <taxon>Mucoromycotina</taxon>
        <taxon>Mucoromycetes</taxon>
        <taxon>Mucorales</taxon>
        <taxon>Cunninghamellaceae</taxon>
        <taxon>Absidia</taxon>
    </lineage>
</organism>
<dbReference type="STRING" id="4829.A0A168RY11"/>
<accession>A0A168RY11</accession>
<dbReference type="PANTHER" id="PTHR39463">
    <property type="entry name" value="MEDUSA"/>
    <property type="match status" value="1"/>
</dbReference>
<feature type="compositionally biased region" description="Polar residues" evidence="1">
    <location>
        <begin position="165"/>
        <end position="177"/>
    </location>
</feature>
<dbReference type="PANTHER" id="PTHR39463:SF1">
    <property type="entry name" value="MEDUSA"/>
    <property type="match status" value="1"/>
</dbReference>
<evidence type="ECO:0000259" key="2">
    <source>
        <dbReference type="Pfam" id="PF23305"/>
    </source>
</evidence>
<feature type="region of interest" description="Disordered" evidence="1">
    <location>
        <begin position="1"/>
        <end position="38"/>
    </location>
</feature>
<dbReference type="EMBL" id="LT554760">
    <property type="protein sequence ID" value="SAM07545.1"/>
    <property type="molecule type" value="Genomic_DNA"/>
</dbReference>
<dbReference type="GO" id="GO:0005634">
    <property type="term" value="C:nucleus"/>
    <property type="evidence" value="ECO:0007669"/>
    <property type="project" value="TreeGrafter"/>
</dbReference>
<feature type="domain" description="DUF7082" evidence="2">
    <location>
        <begin position="375"/>
        <end position="530"/>
    </location>
</feature>
<feature type="region of interest" description="Disordered" evidence="1">
    <location>
        <begin position="209"/>
        <end position="251"/>
    </location>
</feature>
<feature type="compositionally biased region" description="Polar residues" evidence="1">
    <location>
        <begin position="297"/>
        <end position="326"/>
    </location>
</feature>
<name>A0A168RY11_ABSGL</name>
<dbReference type="InterPro" id="IPR055509">
    <property type="entry name" value="DUF7082"/>
</dbReference>
<evidence type="ECO:0000313" key="4">
    <source>
        <dbReference type="Proteomes" id="UP000078561"/>
    </source>
</evidence>
<feature type="compositionally biased region" description="Low complexity" evidence="1">
    <location>
        <begin position="348"/>
        <end position="363"/>
    </location>
</feature>